<keyword evidence="3" id="KW-1185">Reference proteome</keyword>
<dbReference type="AlphaFoldDB" id="A0A9W8JNK1"/>
<dbReference type="Proteomes" id="UP001148786">
    <property type="component" value="Unassembled WGS sequence"/>
</dbReference>
<name>A0A9W8JNK1_9AGAR</name>
<sequence length="81" mass="8962">MTSATPSRVRRMASLISRDRSTEGAGAGQAGVAVPFAYHRDDSLDGRVRFTAWHYPHAPHRLLDPLNRLLDLLMGFSAVED</sequence>
<proteinExistence type="predicted"/>
<organism evidence="2 3">
    <name type="scientific">Agrocybe chaxingu</name>
    <dbReference type="NCBI Taxonomy" id="84603"/>
    <lineage>
        <taxon>Eukaryota</taxon>
        <taxon>Fungi</taxon>
        <taxon>Dikarya</taxon>
        <taxon>Basidiomycota</taxon>
        <taxon>Agaricomycotina</taxon>
        <taxon>Agaricomycetes</taxon>
        <taxon>Agaricomycetidae</taxon>
        <taxon>Agaricales</taxon>
        <taxon>Agaricineae</taxon>
        <taxon>Strophariaceae</taxon>
        <taxon>Agrocybe</taxon>
    </lineage>
</organism>
<feature type="region of interest" description="Disordered" evidence="1">
    <location>
        <begin position="1"/>
        <end position="28"/>
    </location>
</feature>
<evidence type="ECO:0000313" key="2">
    <source>
        <dbReference type="EMBL" id="KAJ3489510.1"/>
    </source>
</evidence>
<gene>
    <name evidence="2" type="ORF">NLJ89_g11523</name>
</gene>
<evidence type="ECO:0000256" key="1">
    <source>
        <dbReference type="SAM" id="MobiDB-lite"/>
    </source>
</evidence>
<evidence type="ECO:0000313" key="3">
    <source>
        <dbReference type="Proteomes" id="UP001148786"/>
    </source>
</evidence>
<protein>
    <submittedName>
        <fullName evidence="2">Uncharacterized protein</fullName>
    </submittedName>
</protein>
<dbReference type="EMBL" id="JANKHO010002714">
    <property type="protein sequence ID" value="KAJ3489510.1"/>
    <property type="molecule type" value="Genomic_DNA"/>
</dbReference>
<reference evidence="2" key="1">
    <citation type="submission" date="2022-07" db="EMBL/GenBank/DDBJ databases">
        <title>Genome Sequence of Agrocybe chaxingu.</title>
        <authorList>
            <person name="Buettner E."/>
        </authorList>
    </citation>
    <scope>NUCLEOTIDE SEQUENCE</scope>
    <source>
        <strain evidence="2">MP-N11</strain>
    </source>
</reference>
<accession>A0A9W8JNK1</accession>
<comment type="caution">
    <text evidence="2">The sequence shown here is derived from an EMBL/GenBank/DDBJ whole genome shotgun (WGS) entry which is preliminary data.</text>
</comment>